<name>A0ABW2IB56_9BURK</name>
<comment type="similarity">
    <text evidence="2">Belongs to the phospholipase D family.</text>
</comment>
<comment type="caution">
    <text evidence="8">The sequence shown here is derived from an EMBL/GenBank/DDBJ whole genome shotgun (WGS) entry which is preliminary data.</text>
</comment>
<dbReference type="PANTHER" id="PTHR43856:SF1">
    <property type="entry name" value="MITOCHONDRIAL CARDIOLIPIN HYDROLASE"/>
    <property type="match status" value="1"/>
</dbReference>
<comment type="catalytic activity">
    <reaction evidence="1">
        <text>a 1,2-diacyl-sn-glycero-3-phosphocholine + H2O = a 1,2-diacyl-sn-glycero-3-phosphate + choline + H(+)</text>
        <dbReference type="Rhea" id="RHEA:14445"/>
        <dbReference type="ChEBI" id="CHEBI:15354"/>
        <dbReference type="ChEBI" id="CHEBI:15377"/>
        <dbReference type="ChEBI" id="CHEBI:15378"/>
        <dbReference type="ChEBI" id="CHEBI:57643"/>
        <dbReference type="ChEBI" id="CHEBI:58608"/>
        <dbReference type="EC" id="3.1.4.4"/>
    </reaction>
</comment>
<keyword evidence="4" id="KW-0378">Hydrolase</keyword>
<organism evidence="8 9">
    <name type="scientific">Herminiimonas glaciei</name>
    <dbReference type="NCBI Taxonomy" id="523788"/>
    <lineage>
        <taxon>Bacteria</taxon>
        <taxon>Pseudomonadati</taxon>
        <taxon>Pseudomonadota</taxon>
        <taxon>Betaproteobacteria</taxon>
        <taxon>Burkholderiales</taxon>
        <taxon>Oxalobacteraceae</taxon>
        <taxon>Herminiimonas</taxon>
    </lineage>
</organism>
<accession>A0ABW2IB56</accession>
<evidence type="ECO:0000313" key="9">
    <source>
        <dbReference type="Proteomes" id="UP001596542"/>
    </source>
</evidence>
<keyword evidence="6" id="KW-0443">Lipid metabolism</keyword>
<dbReference type="InterPro" id="IPR001736">
    <property type="entry name" value="PLipase_D/transphosphatidylase"/>
</dbReference>
<keyword evidence="5" id="KW-0442">Lipid degradation</keyword>
<evidence type="ECO:0000256" key="5">
    <source>
        <dbReference type="ARBA" id="ARBA00022963"/>
    </source>
</evidence>
<dbReference type="Pfam" id="PF13091">
    <property type="entry name" value="PLDc_2"/>
    <property type="match status" value="1"/>
</dbReference>
<proteinExistence type="inferred from homology"/>
<dbReference type="PROSITE" id="PS50035">
    <property type="entry name" value="PLD"/>
    <property type="match status" value="1"/>
</dbReference>
<protein>
    <recommendedName>
        <fullName evidence="3">phospholipase D</fullName>
        <ecNumber evidence="3">3.1.4.4</ecNumber>
    </recommendedName>
</protein>
<sequence>MGPSSSALKSNLNVITDMKKIIPALSLILFLGVYTTQSMADQRQAAPPVEMAAAAPVIESAFSPEAGGENLVLKVIYASKKELRLAAYSFTSPTVVKALLAARQRGVDVRVIVDYKRNLGKSSLSALRQLTDAGIAVKTNAFYALHHDKYIVVDGQHVQSGSYNYTAGAADSNSENVLVVWNDPVLAAAYVKHWDSRWEQGVIFPVQN</sequence>
<dbReference type="EMBL" id="JBHTBU010000001">
    <property type="protein sequence ID" value="MFC7288265.1"/>
    <property type="molecule type" value="Genomic_DNA"/>
</dbReference>
<dbReference type="Proteomes" id="UP001596542">
    <property type="component" value="Unassembled WGS sequence"/>
</dbReference>
<dbReference type="SUPFAM" id="SSF56024">
    <property type="entry name" value="Phospholipase D/nuclease"/>
    <property type="match status" value="1"/>
</dbReference>
<evidence type="ECO:0000256" key="6">
    <source>
        <dbReference type="ARBA" id="ARBA00023098"/>
    </source>
</evidence>
<evidence type="ECO:0000259" key="7">
    <source>
        <dbReference type="PROSITE" id="PS50035"/>
    </source>
</evidence>
<dbReference type="InterPro" id="IPR025202">
    <property type="entry name" value="PLD-like_dom"/>
</dbReference>
<evidence type="ECO:0000313" key="8">
    <source>
        <dbReference type="EMBL" id="MFC7288265.1"/>
    </source>
</evidence>
<keyword evidence="9" id="KW-1185">Reference proteome</keyword>
<dbReference type="CDD" id="cd09170">
    <property type="entry name" value="PLDc_Nuc"/>
    <property type="match status" value="1"/>
</dbReference>
<dbReference type="EC" id="3.1.4.4" evidence="3"/>
<feature type="domain" description="PLD phosphodiesterase" evidence="7">
    <location>
        <begin position="142"/>
        <end position="169"/>
    </location>
</feature>
<evidence type="ECO:0000256" key="4">
    <source>
        <dbReference type="ARBA" id="ARBA00022801"/>
    </source>
</evidence>
<evidence type="ECO:0000256" key="2">
    <source>
        <dbReference type="ARBA" id="ARBA00008664"/>
    </source>
</evidence>
<dbReference type="Gene3D" id="3.30.870.10">
    <property type="entry name" value="Endonuclease Chain A"/>
    <property type="match status" value="1"/>
</dbReference>
<evidence type="ECO:0000256" key="3">
    <source>
        <dbReference type="ARBA" id="ARBA00012027"/>
    </source>
</evidence>
<gene>
    <name evidence="8" type="ORF">ACFQPC_09485</name>
</gene>
<dbReference type="InterPro" id="IPR051406">
    <property type="entry name" value="PLD_domain"/>
</dbReference>
<dbReference type="PANTHER" id="PTHR43856">
    <property type="entry name" value="CARDIOLIPIN HYDROLASE"/>
    <property type="match status" value="1"/>
</dbReference>
<reference evidence="9" key="1">
    <citation type="journal article" date="2019" name="Int. J. Syst. Evol. Microbiol.">
        <title>The Global Catalogue of Microorganisms (GCM) 10K type strain sequencing project: providing services to taxonomists for standard genome sequencing and annotation.</title>
        <authorList>
            <consortium name="The Broad Institute Genomics Platform"/>
            <consortium name="The Broad Institute Genome Sequencing Center for Infectious Disease"/>
            <person name="Wu L."/>
            <person name="Ma J."/>
        </authorList>
    </citation>
    <scope>NUCLEOTIDE SEQUENCE [LARGE SCALE GENOMIC DNA]</scope>
    <source>
        <strain evidence="9">KACC 12508</strain>
    </source>
</reference>
<evidence type="ECO:0000256" key="1">
    <source>
        <dbReference type="ARBA" id="ARBA00000798"/>
    </source>
</evidence>